<dbReference type="EMBL" id="BPLR01010264">
    <property type="protein sequence ID" value="GIY38145.1"/>
    <property type="molecule type" value="Genomic_DNA"/>
</dbReference>
<accession>A0AAV4SVM6</accession>
<reference evidence="1 2" key="1">
    <citation type="submission" date="2021-06" db="EMBL/GenBank/DDBJ databases">
        <title>Caerostris extrusa draft genome.</title>
        <authorList>
            <person name="Kono N."/>
            <person name="Arakawa K."/>
        </authorList>
    </citation>
    <scope>NUCLEOTIDE SEQUENCE [LARGE SCALE GENOMIC DNA]</scope>
</reference>
<organism evidence="1 2">
    <name type="scientific">Caerostris extrusa</name>
    <name type="common">Bark spider</name>
    <name type="synonym">Caerostris bankana</name>
    <dbReference type="NCBI Taxonomy" id="172846"/>
    <lineage>
        <taxon>Eukaryota</taxon>
        <taxon>Metazoa</taxon>
        <taxon>Ecdysozoa</taxon>
        <taxon>Arthropoda</taxon>
        <taxon>Chelicerata</taxon>
        <taxon>Arachnida</taxon>
        <taxon>Araneae</taxon>
        <taxon>Araneomorphae</taxon>
        <taxon>Entelegynae</taxon>
        <taxon>Araneoidea</taxon>
        <taxon>Araneidae</taxon>
        <taxon>Caerostris</taxon>
    </lineage>
</organism>
<proteinExistence type="predicted"/>
<protein>
    <submittedName>
        <fullName evidence="1">Uncharacterized protein</fullName>
    </submittedName>
</protein>
<dbReference type="AlphaFoldDB" id="A0AAV4SVM6"/>
<name>A0AAV4SVM6_CAEEX</name>
<gene>
    <name evidence="1" type="ORF">CEXT_746211</name>
</gene>
<evidence type="ECO:0000313" key="1">
    <source>
        <dbReference type="EMBL" id="GIY38145.1"/>
    </source>
</evidence>
<sequence length="87" mass="10316">MIFSLLKRSFNNIYLFVRIHGETQDGGWWGGGMVERERKKERLEKDGIGILKTHFLGDSSKSFWERIFRDRISLNKLKKKKEKKSGK</sequence>
<dbReference type="Proteomes" id="UP001054945">
    <property type="component" value="Unassembled WGS sequence"/>
</dbReference>
<comment type="caution">
    <text evidence="1">The sequence shown here is derived from an EMBL/GenBank/DDBJ whole genome shotgun (WGS) entry which is preliminary data.</text>
</comment>
<keyword evidence="2" id="KW-1185">Reference proteome</keyword>
<evidence type="ECO:0000313" key="2">
    <source>
        <dbReference type="Proteomes" id="UP001054945"/>
    </source>
</evidence>